<sequence>FQLSLPATMDFHFHARFVSVDLLGFSPVLAEFCSCYGLPFLCRVDHLIQWLAELATCYGLPFFRSIESMVRLFQLSLPAAMVFHFYAGLTQWLGWIKKIGNKVSCGHACILPMLNWQFLEANYEINYLSGVGNHIMSEHYTLQFIAAFHNDKDRGRLFFAYGLKHLRKHLGIYESVTINFMACEHRWIFNLHFTPPLEQQACGRSLLAARMHVWTLELTQSLLGDPKPLVLPPLATIHLPSCGFHMTILRRFDPPLQWPVLPVDLGFHDKCVAQPWYRFLAEGDFVHGDELSFYYRPFDDIWEVVIRKQRNWGDSDSD</sequence>
<dbReference type="AlphaFoldDB" id="A0A445FDG7"/>
<evidence type="ECO:0000259" key="1">
    <source>
        <dbReference type="Pfam" id="PF23935"/>
    </source>
</evidence>
<protein>
    <recommendedName>
        <fullName evidence="1">DUF7271 domain-containing protein</fullName>
    </recommendedName>
</protein>
<name>A0A445FDG7_GLYSO</name>
<reference evidence="2 3" key="1">
    <citation type="submission" date="2018-09" db="EMBL/GenBank/DDBJ databases">
        <title>A high-quality reference genome of wild soybean provides a powerful tool to mine soybean genomes.</title>
        <authorList>
            <person name="Xie M."/>
            <person name="Chung C.Y.L."/>
            <person name="Li M.-W."/>
            <person name="Wong F.-L."/>
            <person name="Chan T.-F."/>
            <person name="Lam H.-M."/>
        </authorList>
    </citation>
    <scope>NUCLEOTIDE SEQUENCE [LARGE SCALE GENOMIC DNA]</scope>
    <source>
        <strain evidence="3">cv. W05</strain>
        <tissue evidence="2">Hypocotyl of etiolated seedlings</tissue>
    </source>
</reference>
<gene>
    <name evidence="2" type="ORF">D0Y65_050784</name>
</gene>
<accession>A0A445FDG7</accession>
<dbReference type="Proteomes" id="UP000289340">
    <property type="component" value="Chromosome 19"/>
</dbReference>
<proteinExistence type="predicted"/>
<dbReference type="InterPro" id="IPR055695">
    <property type="entry name" value="DUF7271"/>
</dbReference>
<dbReference type="Pfam" id="PF23935">
    <property type="entry name" value="DUF7271"/>
    <property type="match status" value="1"/>
</dbReference>
<dbReference type="EMBL" id="QZWG01000019">
    <property type="protein sequence ID" value="RZB46886.1"/>
    <property type="molecule type" value="Genomic_DNA"/>
</dbReference>
<evidence type="ECO:0000313" key="2">
    <source>
        <dbReference type="EMBL" id="RZB46886.1"/>
    </source>
</evidence>
<comment type="caution">
    <text evidence="2">The sequence shown here is derived from an EMBL/GenBank/DDBJ whole genome shotgun (WGS) entry which is preliminary data.</text>
</comment>
<keyword evidence="3" id="KW-1185">Reference proteome</keyword>
<organism evidence="2 3">
    <name type="scientific">Glycine soja</name>
    <name type="common">Wild soybean</name>
    <dbReference type="NCBI Taxonomy" id="3848"/>
    <lineage>
        <taxon>Eukaryota</taxon>
        <taxon>Viridiplantae</taxon>
        <taxon>Streptophyta</taxon>
        <taxon>Embryophyta</taxon>
        <taxon>Tracheophyta</taxon>
        <taxon>Spermatophyta</taxon>
        <taxon>Magnoliopsida</taxon>
        <taxon>eudicotyledons</taxon>
        <taxon>Gunneridae</taxon>
        <taxon>Pentapetalae</taxon>
        <taxon>rosids</taxon>
        <taxon>fabids</taxon>
        <taxon>Fabales</taxon>
        <taxon>Fabaceae</taxon>
        <taxon>Papilionoideae</taxon>
        <taxon>50 kb inversion clade</taxon>
        <taxon>NPAAA clade</taxon>
        <taxon>indigoferoid/millettioid clade</taxon>
        <taxon>Phaseoleae</taxon>
        <taxon>Glycine</taxon>
        <taxon>Glycine subgen. Soja</taxon>
    </lineage>
</organism>
<feature type="domain" description="DUF7271" evidence="1">
    <location>
        <begin position="143"/>
        <end position="216"/>
    </location>
</feature>
<evidence type="ECO:0000313" key="3">
    <source>
        <dbReference type="Proteomes" id="UP000289340"/>
    </source>
</evidence>
<feature type="non-terminal residue" evidence="2">
    <location>
        <position position="1"/>
    </location>
</feature>